<feature type="region of interest" description="Disordered" evidence="1">
    <location>
        <begin position="545"/>
        <end position="625"/>
    </location>
</feature>
<feature type="domain" description="DUF5979" evidence="3">
    <location>
        <begin position="340"/>
        <end position="436"/>
    </location>
</feature>
<dbReference type="PANTHER" id="PTHR21523:SF47">
    <property type="entry name" value="SALIVARY GLUE PROTEIN SGS-3"/>
    <property type="match status" value="1"/>
</dbReference>
<keyword evidence="6" id="KW-1185">Reference proteome</keyword>
<feature type="transmembrane region" description="Helical" evidence="2">
    <location>
        <begin position="625"/>
        <end position="648"/>
    </location>
</feature>
<feature type="compositionally biased region" description="Acidic residues" evidence="1">
    <location>
        <begin position="550"/>
        <end position="611"/>
    </location>
</feature>
<dbReference type="Proteomes" id="UP000188145">
    <property type="component" value="Chromosome"/>
</dbReference>
<gene>
    <name evidence="5" type="ORF">BW730_05255</name>
</gene>
<organism evidence="5 6">
    <name type="scientific">Tessaracoccus aquimaris</name>
    <dbReference type="NCBI Taxonomy" id="1332264"/>
    <lineage>
        <taxon>Bacteria</taxon>
        <taxon>Bacillati</taxon>
        <taxon>Actinomycetota</taxon>
        <taxon>Actinomycetes</taxon>
        <taxon>Propionibacteriales</taxon>
        <taxon>Propionibacteriaceae</taxon>
        <taxon>Tessaracoccus</taxon>
    </lineage>
</organism>
<dbReference type="InterPro" id="IPR046022">
    <property type="entry name" value="DUF5979"/>
</dbReference>
<protein>
    <recommendedName>
        <fullName evidence="7">Gram-positive cocci surface proteins LPxTG domain-containing protein</fullName>
    </recommendedName>
</protein>
<dbReference type="InterPro" id="IPR026588">
    <property type="entry name" value="Choice_anch_A"/>
</dbReference>
<evidence type="ECO:0008006" key="7">
    <source>
        <dbReference type="Google" id="ProtNLM"/>
    </source>
</evidence>
<feature type="domain" description="DUF5979" evidence="3">
    <location>
        <begin position="446"/>
        <end position="542"/>
    </location>
</feature>
<dbReference type="Pfam" id="PF19407">
    <property type="entry name" value="DUF5979"/>
    <property type="match status" value="2"/>
</dbReference>
<dbReference type="AlphaFoldDB" id="A0A1Q2CLS7"/>
<keyword evidence="2" id="KW-0472">Membrane</keyword>
<dbReference type="Pfam" id="PF20597">
    <property type="entry name" value="pAdhesive_15"/>
    <property type="match status" value="1"/>
</dbReference>
<dbReference type="KEGG" id="tes:BW730_05255"/>
<dbReference type="STRING" id="1332264.BW730_05255"/>
<dbReference type="EMBL" id="CP019606">
    <property type="protein sequence ID" value="AQP47010.1"/>
    <property type="molecule type" value="Genomic_DNA"/>
</dbReference>
<dbReference type="PANTHER" id="PTHR21523">
    <property type="match status" value="1"/>
</dbReference>
<name>A0A1Q2CLS7_9ACTN</name>
<dbReference type="NCBIfam" id="TIGR04215">
    <property type="entry name" value="choice_anch_A"/>
    <property type="match status" value="1"/>
</dbReference>
<evidence type="ECO:0000259" key="4">
    <source>
        <dbReference type="Pfam" id="PF20597"/>
    </source>
</evidence>
<proteinExistence type="predicted"/>
<evidence type="ECO:0000256" key="2">
    <source>
        <dbReference type="SAM" id="Phobius"/>
    </source>
</evidence>
<evidence type="ECO:0000313" key="5">
    <source>
        <dbReference type="EMBL" id="AQP47010.1"/>
    </source>
</evidence>
<accession>A0A1Q2CLS7</accession>
<keyword evidence="2" id="KW-1133">Transmembrane helix</keyword>
<reference evidence="6" key="1">
    <citation type="submission" date="2017-02" db="EMBL/GenBank/DDBJ databases">
        <title>Tessaracoccus aquaemaris sp. nov., isolated from the intestine of a Korean rockfish, Sebastes schlegelii, in a marine aquaculture pond.</title>
        <authorList>
            <person name="Tak E.J."/>
            <person name="Bae J.-W."/>
        </authorList>
    </citation>
    <scope>NUCLEOTIDE SEQUENCE [LARGE SCALE GENOMIC DNA]</scope>
    <source>
        <strain evidence="6">NSG39</strain>
    </source>
</reference>
<keyword evidence="2" id="KW-0812">Transmembrane</keyword>
<evidence type="ECO:0000259" key="3">
    <source>
        <dbReference type="Pfam" id="PF19407"/>
    </source>
</evidence>
<evidence type="ECO:0000313" key="6">
    <source>
        <dbReference type="Proteomes" id="UP000188145"/>
    </source>
</evidence>
<feature type="domain" description="Choice-of-anchor A" evidence="4">
    <location>
        <begin position="46"/>
        <end position="309"/>
    </location>
</feature>
<sequence>MADAQEVAPRDTFAGETCWDLNPWPGLVDLDGSDAADLGVATYVGGDLRVLEKAAELEGLTLVRGEAIFDRTPGGTVNVGIVGEGSHVKPPLKSTMLAIEGDMGLSEGTRVAVGEGTDAPRPQGKLRVGGQLDADQGQVTSFDTQTGLGGEALPEEFRGFDRDIAATQRFLSDLEGHATITSQWGRATIELGTGLLHGLQVATVGADDLSDAREIDLSGIDPDGHVVINVTGGSVDLEVASILIEGELHGFGEPEFGEASARVLWNFVDATDIRFGSEVKGTQWIGSIVTGPEANVETLFSHNGRLYVDGDLTMRGEGTELHNFGWTWGFECDERPTGSFSITKNVVDPEGLSATDMFTGTWSCELDGAVVKDGTWSLGDAVTQTVTDIPVGASCTVSEDELVDPAGGTWSKEITPPDFDVTGTDHVVEVVVTNTLEANAPEIGGFAITKKVVNESMLEFTDEFHGTWSCEYNDEHQDGSWTLIDGATFDGPELLVGSTCTVAEDDVVDPEGGTWLEPVIEPSEFTITADGEIVAVTVTNTLEAKVTEPEVTEPEVTEPEVTEPEVTEPEVTEPEVTEPEVTEPEVTEPEVTEPEVTEPEVTEPEVTEPEVTEPKEPGPGLPDTGALGTGTAIAGVIALIGAGVIALFRIGRRSTTA</sequence>
<evidence type="ECO:0000256" key="1">
    <source>
        <dbReference type="SAM" id="MobiDB-lite"/>
    </source>
</evidence>